<accession>A0A6A7N6I5</accession>
<dbReference type="EMBL" id="WHUG01000008">
    <property type="protein sequence ID" value="MQA40531.1"/>
    <property type="molecule type" value="Genomic_DNA"/>
</dbReference>
<dbReference type="InterPro" id="IPR020449">
    <property type="entry name" value="Tscrpt_reg_AraC-type_HTH"/>
</dbReference>
<dbReference type="Gene3D" id="1.10.10.60">
    <property type="entry name" value="Homeodomain-like"/>
    <property type="match status" value="1"/>
</dbReference>
<dbReference type="InterPro" id="IPR009057">
    <property type="entry name" value="Homeodomain-like_sf"/>
</dbReference>
<reference evidence="5 6" key="1">
    <citation type="submission" date="2019-10" db="EMBL/GenBank/DDBJ databases">
        <title>Two novel species isolated from a subtropical stream in China.</title>
        <authorList>
            <person name="Lu H."/>
        </authorList>
    </citation>
    <scope>NUCLEOTIDE SEQUENCE [LARGE SCALE GENOMIC DNA]</scope>
    <source>
        <strain evidence="5 6">FT29W</strain>
    </source>
</reference>
<dbReference type="GO" id="GO:0043565">
    <property type="term" value="F:sequence-specific DNA binding"/>
    <property type="evidence" value="ECO:0007669"/>
    <property type="project" value="InterPro"/>
</dbReference>
<dbReference type="InterPro" id="IPR029062">
    <property type="entry name" value="Class_I_gatase-like"/>
</dbReference>
<evidence type="ECO:0000256" key="2">
    <source>
        <dbReference type="ARBA" id="ARBA00023125"/>
    </source>
</evidence>
<feature type="domain" description="HTH araC/xylS-type" evidence="4">
    <location>
        <begin position="222"/>
        <end position="320"/>
    </location>
</feature>
<dbReference type="PROSITE" id="PS00041">
    <property type="entry name" value="HTH_ARAC_FAMILY_1"/>
    <property type="match status" value="1"/>
</dbReference>
<keyword evidence="1" id="KW-0805">Transcription regulation</keyword>
<dbReference type="CDD" id="cd03136">
    <property type="entry name" value="GATase1_AraC_ArgR_like"/>
    <property type="match status" value="1"/>
</dbReference>
<keyword evidence="2" id="KW-0238">DNA-binding</keyword>
<sequence length="336" mass="36828">MGYPFSVSLILLPGFSLFTLGAVRSVFTAANEVEGEPLYRVRQYSPEGDTAMTQCLLTLAADPLARLNPEQPGLLLLIADGRVDERPLAQVGQCLVQQLQRFGNDGPWVLGACGTGAQVLAQLGLLDGYRAAIDWRIQAEAVERYPATVFTPGLYEIDRNRISAGTGAAVTDLLLHWLGKRHGSMFAAEVAAGLGLDRLRGGDERQPVPASAQPAVGSARLKDALELMAANLAEPLQAEDIAQLVGVSRRQLERLFRQHLDTFPSRYYLELRLKHARRQLKQTTLSILQVGLVCGFTSGSHFSTTYRNYFGYTPREERARLAMPEAETDIGGEDME</sequence>
<dbReference type="InterPro" id="IPR018062">
    <property type="entry name" value="HTH_AraC-typ_CS"/>
</dbReference>
<evidence type="ECO:0000256" key="1">
    <source>
        <dbReference type="ARBA" id="ARBA00023015"/>
    </source>
</evidence>
<dbReference type="InterPro" id="IPR050204">
    <property type="entry name" value="AraC_XylS_family_regulators"/>
</dbReference>
<dbReference type="SMART" id="SM00342">
    <property type="entry name" value="HTH_ARAC"/>
    <property type="match status" value="1"/>
</dbReference>
<dbReference type="InterPro" id="IPR018060">
    <property type="entry name" value="HTH_AraC"/>
</dbReference>
<evidence type="ECO:0000313" key="6">
    <source>
        <dbReference type="Proteomes" id="UP000440498"/>
    </source>
</evidence>
<evidence type="ECO:0000256" key="3">
    <source>
        <dbReference type="ARBA" id="ARBA00023163"/>
    </source>
</evidence>
<dbReference type="PANTHER" id="PTHR46796">
    <property type="entry name" value="HTH-TYPE TRANSCRIPTIONAL ACTIVATOR RHAS-RELATED"/>
    <property type="match status" value="1"/>
</dbReference>
<dbReference type="Gene3D" id="3.40.50.880">
    <property type="match status" value="1"/>
</dbReference>
<dbReference type="SUPFAM" id="SSF52317">
    <property type="entry name" value="Class I glutamine amidotransferase-like"/>
    <property type="match status" value="1"/>
</dbReference>
<keyword evidence="6" id="KW-1185">Reference proteome</keyword>
<proteinExistence type="predicted"/>
<evidence type="ECO:0000259" key="4">
    <source>
        <dbReference type="PROSITE" id="PS01124"/>
    </source>
</evidence>
<evidence type="ECO:0000313" key="5">
    <source>
        <dbReference type="EMBL" id="MQA40531.1"/>
    </source>
</evidence>
<dbReference type="PRINTS" id="PR00032">
    <property type="entry name" value="HTHARAC"/>
</dbReference>
<dbReference type="Pfam" id="PF12833">
    <property type="entry name" value="HTH_18"/>
    <property type="match status" value="1"/>
</dbReference>
<dbReference type="AlphaFoldDB" id="A0A6A7N6I5"/>
<dbReference type="RefSeq" id="WP_152839816.1">
    <property type="nucleotide sequence ID" value="NZ_WHUG01000008.1"/>
</dbReference>
<dbReference type="GO" id="GO:0003700">
    <property type="term" value="F:DNA-binding transcription factor activity"/>
    <property type="evidence" value="ECO:0007669"/>
    <property type="project" value="InterPro"/>
</dbReference>
<gene>
    <name evidence="5" type="ORF">GEV02_20465</name>
</gene>
<dbReference type="SUPFAM" id="SSF46689">
    <property type="entry name" value="Homeodomain-like"/>
    <property type="match status" value="2"/>
</dbReference>
<organism evidence="5 6">
    <name type="scientific">Rugamonas aquatica</name>
    <dbReference type="NCBI Taxonomy" id="2743357"/>
    <lineage>
        <taxon>Bacteria</taxon>
        <taxon>Pseudomonadati</taxon>
        <taxon>Pseudomonadota</taxon>
        <taxon>Betaproteobacteria</taxon>
        <taxon>Burkholderiales</taxon>
        <taxon>Oxalobacteraceae</taxon>
        <taxon>Telluria group</taxon>
        <taxon>Rugamonas</taxon>
    </lineage>
</organism>
<name>A0A6A7N6I5_9BURK</name>
<keyword evidence="3" id="KW-0804">Transcription</keyword>
<dbReference type="PROSITE" id="PS01124">
    <property type="entry name" value="HTH_ARAC_FAMILY_2"/>
    <property type="match status" value="1"/>
</dbReference>
<protein>
    <submittedName>
        <fullName evidence="5">Helix-turn-helix domain-containing protein</fullName>
    </submittedName>
</protein>
<dbReference type="Proteomes" id="UP000440498">
    <property type="component" value="Unassembled WGS sequence"/>
</dbReference>
<comment type="caution">
    <text evidence="5">The sequence shown here is derived from an EMBL/GenBank/DDBJ whole genome shotgun (WGS) entry which is preliminary data.</text>
</comment>